<dbReference type="InterPro" id="IPR002582">
    <property type="entry name" value="ACPS"/>
</dbReference>
<name>A0A919X7T7_9BACI</name>
<feature type="binding site" evidence="8">
    <location>
        <position position="58"/>
    </location>
    <ligand>
        <name>Mg(2+)</name>
        <dbReference type="ChEBI" id="CHEBI:18420"/>
    </ligand>
</feature>
<evidence type="ECO:0000256" key="3">
    <source>
        <dbReference type="ARBA" id="ARBA00022723"/>
    </source>
</evidence>
<comment type="caution">
    <text evidence="10">The sequence shown here is derived from an EMBL/GenBank/DDBJ whole genome shotgun (WGS) entry which is preliminary data.</text>
</comment>
<sequence length="117" mass="13060">MIKGIGIDIIEINRIRKSIENERFLERVLTTNERMYLKGLQGEARKAEFVAGRFAAKEAFAKAMGTGIGKLSFQDIEVVNDERGKPMLSVSLPDKMNIFVSISHSKEYAVAQVVLEG</sequence>
<gene>
    <name evidence="8 10" type="primary">acpS</name>
    <name evidence="10" type="ORF">J43TS3_17320</name>
</gene>
<keyword evidence="2 8" id="KW-0808">Transferase</keyword>
<evidence type="ECO:0000256" key="5">
    <source>
        <dbReference type="ARBA" id="ARBA00022842"/>
    </source>
</evidence>
<proteinExistence type="inferred from homology"/>
<evidence type="ECO:0000256" key="7">
    <source>
        <dbReference type="ARBA" id="ARBA00023160"/>
    </source>
</evidence>
<dbReference type="EMBL" id="BORP01000003">
    <property type="protein sequence ID" value="GIO27121.1"/>
    <property type="molecule type" value="Genomic_DNA"/>
</dbReference>
<evidence type="ECO:0000313" key="10">
    <source>
        <dbReference type="EMBL" id="GIO27121.1"/>
    </source>
</evidence>
<dbReference type="EC" id="2.7.8.7" evidence="8"/>
<reference evidence="10" key="1">
    <citation type="submission" date="2021-03" db="EMBL/GenBank/DDBJ databases">
        <title>Antimicrobial resistance genes in bacteria isolated from Japanese honey, and their potential for conferring macrolide and lincosamide resistance in the American foulbrood pathogen Paenibacillus larvae.</title>
        <authorList>
            <person name="Okamoto M."/>
            <person name="Kumagai M."/>
            <person name="Kanamori H."/>
            <person name="Takamatsu D."/>
        </authorList>
    </citation>
    <scope>NUCLEOTIDE SEQUENCE</scope>
    <source>
        <strain evidence="10">J43TS3</strain>
    </source>
</reference>
<dbReference type="GO" id="GO:0005737">
    <property type="term" value="C:cytoplasm"/>
    <property type="evidence" value="ECO:0007669"/>
    <property type="project" value="UniProtKB-SubCell"/>
</dbReference>
<accession>A0A919X7T7</accession>
<keyword evidence="5 8" id="KW-0460">Magnesium</keyword>
<evidence type="ECO:0000256" key="2">
    <source>
        <dbReference type="ARBA" id="ARBA00022679"/>
    </source>
</evidence>
<feature type="binding site" evidence="8">
    <location>
        <position position="8"/>
    </location>
    <ligand>
        <name>Mg(2+)</name>
        <dbReference type="ChEBI" id="CHEBI:18420"/>
    </ligand>
</feature>
<comment type="cofactor">
    <cofactor evidence="8">
        <name>Mg(2+)</name>
        <dbReference type="ChEBI" id="CHEBI:18420"/>
    </cofactor>
</comment>
<comment type="catalytic activity">
    <reaction evidence="8">
        <text>apo-[ACP] + CoA = holo-[ACP] + adenosine 3',5'-bisphosphate + H(+)</text>
        <dbReference type="Rhea" id="RHEA:12068"/>
        <dbReference type="Rhea" id="RHEA-COMP:9685"/>
        <dbReference type="Rhea" id="RHEA-COMP:9690"/>
        <dbReference type="ChEBI" id="CHEBI:15378"/>
        <dbReference type="ChEBI" id="CHEBI:29999"/>
        <dbReference type="ChEBI" id="CHEBI:57287"/>
        <dbReference type="ChEBI" id="CHEBI:58343"/>
        <dbReference type="ChEBI" id="CHEBI:64479"/>
        <dbReference type="EC" id="2.7.8.7"/>
    </reaction>
</comment>
<dbReference type="SUPFAM" id="SSF56214">
    <property type="entry name" value="4'-phosphopantetheinyl transferase"/>
    <property type="match status" value="1"/>
</dbReference>
<comment type="similarity">
    <text evidence="8">Belongs to the P-Pant transferase superfamily. AcpS family.</text>
</comment>
<dbReference type="RefSeq" id="WP_212920631.1">
    <property type="nucleotide sequence ID" value="NZ_BORP01000003.1"/>
</dbReference>
<dbReference type="GO" id="GO:0006633">
    <property type="term" value="P:fatty acid biosynthetic process"/>
    <property type="evidence" value="ECO:0007669"/>
    <property type="project" value="UniProtKB-UniRule"/>
</dbReference>
<keyword evidence="1 8" id="KW-0444">Lipid biosynthesis</keyword>
<evidence type="ECO:0000256" key="1">
    <source>
        <dbReference type="ARBA" id="ARBA00022516"/>
    </source>
</evidence>
<dbReference type="Proteomes" id="UP000676917">
    <property type="component" value="Unassembled WGS sequence"/>
</dbReference>
<keyword evidence="11" id="KW-1185">Reference proteome</keyword>
<dbReference type="Gene3D" id="3.90.470.20">
    <property type="entry name" value="4'-phosphopantetheinyl transferase domain"/>
    <property type="match status" value="1"/>
</dbReference>
<dbReference type="InterPro" id="IPR004568">
    <property type="entry name" value="Ppantetheine-prot_Trfase_dom"/>
</dbReference>
<dbReference type="AlphaFoldDB" id="A0A919X7T7"/>
<keyword evidence="4 8" id="KW-0276">Fatty acid metabolism</keyword>
<comment type="subcellular location">
    <subcellularLocation>
        <location evidence="8">Cytoplasm</location>
    </subcellularLocation>
</comment>
<evidence type="ECO:0000313" key="11">
    <source>
        <dbReference type="Proteomes" id="UP000676917"/>
    </source>
</evidence>
<keyword evidence="8" id="KW-0963">Cytoplasm</keyword>
<evidence type="ECO:0000256" key="6">
    <source>
        <dbReference type="ARBA" id="ARBA00023098"/>
    </source>
</evidence>
<comment type="function">
    <text evidence="8">Transfers the 4'-phosphopantetheine moiety from coenzyme A to a Ser of acyl-carrier-protein.</text>
</comment>
<protein>
    <recommendedName>
        <fullName evidence="8">Holo-[acyl-carrier-protein] synthase</fullName>
        <shortName evidence="8">Holo-ACP synthase</shortName>
        <ecNumber evidence="8">2.7.8.7</ecNumber>
    </recommendedName>
    <alternativeName>
        <fullName evidence="8">4'-phosphopantetheinyl transferase AcpS</fullName>
    </alternativeName>
</protein>
<keyword evidence="6 8" id="KW-0443">Lipid metabolism</keyword>
<evidence type="ECO:0000256" key="8">
    <source>
        <dbReference type="HAMAP-Rule" id="MF_00101"/>
    </source>
</evidence>
<feature type="domain" description="4'-phosphopantetheinyl transferase" evidence="9">
    <location>
        <begin position="4"/>
        <end position="112"/>
    </location>
</feature>
<keyword evidence="3 8" id="KW-0479">Metal-binding</keyword>
<dbReference type="InterPro" id="IPR008278">
    <property type="entry name" value="4-PPantetheinyl_Trfase_dom"/>
</dbReference>
<dbReference type="NCBIfam" id="TIGR00516">
    <property type="entry name" value="acpS"/>
    <property type="match status" value="1"/>
</dbReference>
<organism evidence="10 11">
    <name type="scientific">Ornithinibacillus bavariensis</name>
    <dbReference type="NCBI Taxonomy" id="545502"/>
    <lineage>
        <taxon>Bacteria</taxon>
        <taxon>Bacillati</taxon>
        <taxon>Bacillota</taxon>
        <taxon>Bacilli</taxon>
        <taxon>Bacillales</taxon>
        <taxon>Bacillaceae</taxon>
        <taxon>Ornithinibacillus</taxon>
    </lineage>
</organism>
<dbReference type="NCBIfam" id="TIGR00556">
    <property type="entry name" value="pantethn_trn"/>
    <property type="match status" value="1"/>
</dbReference>
<evidence type="ECO:0000256" key="4">
    <source>
        <dbReference type="ARBA" id="ARBA00022832"/>
    </source>
</evidence>
<dbReference type="HAMAP" id="MF_00101">
    <property type="entry name" value="AcpS"/>
    <property type="match status" value="1"/>
</dbReference>
<evidence type="ECO:0000259" key="9">
    <source>
        <dbReference type="Pfam" id="PF01648"/>
    </source>
</evidence>
<dbReference type="GO" id="GO:0008897">
    <property type="term" value="F:holo-[acyl-carrier-protein] synthase activity"/>
    <property type="evidence" value="ECO:0007669"/>
    <property type="project" value="UniProtKB-UniRule"/>
</dbReference>
<keyword evidence="7 8" id="KW-0275">Fatty acid biosynthesis</keyword>
<dbReference type="Pfam" id="PF01648">
    <property type="entry name" value="ACPS"/>
    <property type="match status" value="1"/>
</dbReference>
<dbReference type="GO" id="GO:0000287">
    <property type="term" value="F:magnesium ion binding"/>
    <property type="evidence" value="ECO:0007669"/>
    <property type="project" value="UniProtKB-UniRule"/>
</dbReference>
<dbReference type="InterPro" id="IPR037143">
    <property type="entry name" value="4-PPantetheinyl_Trfase_dom_sf"/>
</dbReference>